<dbReference type="EMBL" id="JACYXZ010000001">
    <property type="protein sequence ID" value="MBD8868836.1"/>
    <property type="molecule type" value="Genomic_DNA"/>
</dbReference>
<evidence type="ECO:0000313" key="2">
    <source>
        <dbReference type="Proteomes" id="UP000616839"/>
    </source>
</evidence>
<organism evidence="1 2">
    <name type="scientific">Nocardioides donggukensis</name>
    <dbReference type="NCBI Taxonomy" id="2774019"/>
    <lineage>
        <taxon>Bacteria</taxon>
        <taxon>Bacillati</taxon>
        <taxon>Actinomycetota</taxon>
        <taxon>Actinomycetes</taxon>
        <taxon>Propionibacteriales</taxon>
        <taxon>Nocardioidaceae</taxon>
        <taxon>Nocardioides</taxon>
    </lineage>
</organism>
<protein>
    <submittedName>
        <fullName evidence="1">Uncharacterized protein</fullName>
    </submittedName>
</protein>
<sequence>MIHTRAPQARARQAHPSRRRLGVLLALTALLLGSLAVSSQAHPRHRVKNLDLTAAAHPTEANPTVLDKASRTKWIGWRPLAVDTSATSSATCDGCRGDAVTLQLVYAHRPGDVALDNAAVAWSQCTDCRATALSVQVVMVRGGHEVTANNRALALNAACEGCLSNSLAVQLVVLDADGDELSHEAEDALRAWVDEQAAALRVDPPAAQRRAGPGPLDSLEALVNDDLGSETLVSDLDRG</sequence>
<dbReference type="AlphaFoldDB" id="A0A927K335"/>
<dbReference type="Proteomes" id="UP000616839">
    <property type="component" value="Unassembled WGS sequence"/>
</dbReference>
<accession>A0A927K335</accession>
<proteinExistence type="predicted"/>
<keyword evidence="2" id="KW-1185">Reference proteome</keyword>
<gene>
    <name evidence="1" type="ORF">IE331_04280</name>
</gene>
<name>A0A927K335_9ACTN</name>
<evidence type="ECO:0000313" key="1">
    <source>
        <dbReference type="EMBL" id="MBD8868836.1"/>
    </source>
</evidence>
<comment type="caution">
    <text evidence="1">The sequence shown here is derived from an EMBL/GenBank/DDBJ whole genome shotgun (WGS) entry which is preliminary data.</text>
</comment>
<reference evidence="1" key="1">
    <citation type="submission" date="2020-09" db="EMBL/GenBank/DDBJ databases">
        <title>Nocardioides sp. strain MJB4 16S ribosomal RNA gene Genome sequencing and assembly.</title>
        <authorList>
            <person name="Kim I."/>
        </authorList>
    </citation>
    <scope>NUCLEOTIDE SEQUENCE</scope>
    <source>
        <strain evidence="1">MJB4</strain>
    </source>
</reference>
<dbReference type="RefSeq" id="WP_192140791.1">
    <property type="nucleotide sequence ID" value="NZ_JACYXZ010000001.1"/>
</dbReference>